<evidence type="ECO:0000313" key="2">
    <source>
        <dbReference type="Proteomes" id="UP001151752"/>
    </source>
</evidence>
<organism evidence="1 2">
    <name type="scientific">Salix koriyanagi</name>
    <dbReference type="NCBI Taxonomy" id="2511006"/>
    <lineage>
        <taxon>Eukaryota</taxon>
        <taxon>Viridiplantae</taxon>
        <taxon>Streptophyta</taxon>
        <taxon>Embryophyta</taxon>
        <taxon>Tracheophyta</taxon>
        <taxon>Spermatophyta</taxon>
        <taxon>Magnoliopsida</taxon>
        <taxon>eudicotyledons</taxon>
        <taxon>Gunneridae</taxon>
        <taxon>Pentapetalae</taxon>
        <taxon>rosids</taxon>
        <taxon>fabids</taxon>
        <taxon>Malpighiales</taxon>
        <taxon>Salicaceae</taxon>
        <taxon>Saliceae</taxon>
        <taxon>Salix</taxon>
    </lineage>
</organism>
<evidence type="ECO:0000313" key="1">
    <source>
        <dbReference type="EMBL" id="KAJ6745480.1"/>
    </source>
</evidence>
<reference evidence="1" key="2">
    <citation type="journal article" date="2023" name="Int. J. Mol. Sci.">
        <title>De Novo Assembly and Annotation of 11 Diverse Shrub Willow (Salix) Genomes Reveals Novel Gene Organization in Sex-Linked Regions.</title>
        <authorList>
            <person name="Hyden B."/>
            <person name="Feng K."/>
            <person name="Yates T.B."/>
            <person name="Jawdy S."/>
            <person name="Cereghino C."/>
            <person name="Smart L.B."/>
            <person name="Muchero W."/>
        </authorList>
    </citation>
    <scope>NUCLEOTIDE SEQUENCE</scope>
    <source>
        <tissue evidence="1">Shoot tip</tissue>
    </source>
</reference>
<keyword evidence="2" id="KW-1185">Reference proteome</keyword>
<reference evidence="1" key="1">
    <citation type="submission" date="2022-11" db="EMBL/GenBank/DDBJ databases">
        <authorList>
            <person name="Hyden B.L."/>
            <person name="Feng K."/>
            <person name="Yates T."/>
            <person name="Jawdy S."/>
            <person name="Smart L.B."/>
            <person name="Muchero W."/>
        </authorList>
    </citation>
    <scope>NUCLEOTIDE SEQUENCE</scope>
    <source>
        <tissue evidence="1">Shoot tip</tissue>
    </source>
</reference>
<protein>
    <submittedName>
        <fullName evidence="1">Uncharacterized protein</fullName>
    </submittedName>
</protein>
<dbReference type="AlphaFoldDB" id="A0A9Q0VD79"/>
<dbReference type="EMBL" id="JAPFFM010000009">
    <property type="protein sequence ID" value="KAJ6745480.1"/>
    <property type="molecule type" value="Genomic_DNA"/>
</dbReference>
<sequence>MIAKTYQGETIHLTFSNPNILNKLSTRFTSIRNKNRGSRENSRIGALVKRLSSQSLTFCALPLH</sequence>
<dbReference type="Proteomes" id="UP001151752">
    <property type="component" value="Chromosome 6"/>
</dbReference>
<comment type="caution">
    <text evidence="1">The sequence shown here is derived from an EMBL/GenBank/DDBJ whole genome shotgun (WGS) entry which is preliminary data.</text>
</comment>
<proteinExistence type="predicted"/>
<name>A0A9Q0VD79_9ROSI</name>
<feature type="non-terminal residue" evidence="1">
    <location>
        <position position="64"/>
    </location>
</feature>
<gene>
    <name evidence="1" type="ORF">OIU74_028206</name>
</gene>
<accession>A0A9Q0VD79</accession>